<dbReference type="Pfam" id="PF12704">
    <property type="entry name" value="MacB_PCD"/>
    <property type="match status" value="1"/>
</dbReference>
<sequence>MDQPLLELRGVSRSFAEGDGTVTVLRDVDLAIRAGEMVAIVGPSGSGKSTLMNLLGCLDQPTDGSYRIAGEDTRTLDNDALARLRREHFGFIFQRYHLLGDLTAADNVAMPSVYAGTPSAAREARSHALLTRLGLAHRLDYRPSQLSGGQQQRVSIARALMNGGQVILADEPTGALDSASGDEVLDTLQSLNDAGHTVIIVTHDMHVASRARRIVEIADGRIKADRRVGDEPKALAPDASPALTDSSSGTVWLRVIEAARMAGIAMRTHKMRTFLTMLGIVIGIASVVSVVALGEGSRQRILKDISAIGTNTIEIYPGNGFGDMRASAIQTLTTRDADALSGQPFVASVSPGVSTSLTVRYRNISATATISGVSERFADVRGLSLAAGRWFSSDAVTRRAQEIVIDDNTRKTFFGSADQALGKILVIGNVPCRVVGVTIKKQTTFGSNDSLNVWTPYTTAMTRMLGQNYLKSITVRVADNVSTGAAQSAIENLLKRRHGRTDFYVNNMDTIRQTIESTTATMTLLISMIAVISLVVGGIGVMNIMLVSVAERTREIGVRMAVGARRGDILMQFLLEAALVCLTGGIGGVLLAWVSSVAFAQMVSGFSMVFSTASIVGALLCSSAIGLLFGYLPARNAAHMKPVDALARE</sequence>
<dbReference type="SUPFAM" id="SSF52540">
    <property type="entry name" value="P-loop containing nucleoside triphosphate hydrolases"/>
    <property type="match status" value="1"/>
</dbReference>
<evidence type="ECO:0000256" key="4">
    <source>
        <dbReference type="ARBA" id="ARBA00022519"/>
    </source>
</evidence>
<dbReference type="SMART" id="SM00382">
    <property type="entry name" value="AAA"/>
    <property type="match status" value="1"/>
</dbReference>
<feature type="transmembrane region" description="Helical" evidence="14">
    <location>
        <begin position="274"/>
        <end position="294"/>
    </location>
</feature>
<keyword evidence="11" id="KW-0046">Antibiotic resistance</keyword>
<keyword evidence="10 14" id="KW-0472">Membrane</keyword>
<dbReference type="GO" id="GO:0098796">
    <property type="term" value="C:membrane protein complex"/>
    <property type="evidence" value="ECO:0007669"/>
    <property type="project" value="UniProtKB-ARBA"/>
</dbReference>
<evidence type="ECO:0000259" key="15">
    <source>
        <dbReference type="PROSITE" id="PS50893"/>
    </source>
</evidence>
<dbReference type="InterPro" id="IPR050250">
    <property type="entry name" value="Macrolide_Exporter_MacB"/>
</dbReference>
<dbReference type="PANTHER" id="PTHR30572">
    <property type="entry name" value="MEMBRANE COMPONENT OF TRANSPORTER-RELATED"/>
    <property type="match status" value="1"/>
</dbReference>
<evidence type="ECO:0000256" key="13">
    <source>
        <dbReference type="ARBA" id="ARBA00041199"/>
    </source>
</evidence>
<dbReference type="AlphaFoldDB" id="A0A5E4XNY9"/>
<organism evidence="16 17">
    <name type="scientific">Pandoraea terrigena</name>
    <dbReference type="NCBI Taxonomy" id="2508292"/>
    <lineage>
        <taxon>Bacteria</taxon>
        <taxon>Pseudomonadati</taxon>
        <taxon>Pseudomonadota</taxon>
        <taxon>Betaproteobacteria</taxon>
        <taxon>Burkholderiales</taxon>
        <taxon>Burkholderiaceae</taxon>
        <taxon>Pandoraea</taxon>
    </lineage>
</organism>
<keyword evidence="2" id="KW-0813">Transport</keyword>
<dbReference type="GO" id="GO:0016887">
    <property type="term" value="F:ATP hydrolysis activity"/>
    <property type="evidence" value="ECO:0007669"/>
    <property type="project" value="InterPro"/>
</dbReference>
<evidence type="ECO:0000256" key="9">
    <source>
        <dbReference type="ARBA" id="ARBA00022989"/>
    </source>
</evidence>
<evidence type="ECO:0000256" key="12">
    <source>
        <dbReference type="ARBA" id="ARBA00038388"/>
    </source>
</evidence>
<evidence type="ECO:0000256" key="10">
    <source>
        <dbReference type="ARBA" id="ARBA00023136"/>
    </source>
</evidence>
<dbReference type="GO" id="GO:0046677">
    <property type="term" value="P:response to antibiotic"/>
    <property type="evidence" value="ECO:0007669"/>
    <property type="project" value="UniProtKB-KW"/>
</dbReference>
<dbReference type="CDD" id="cd03255">
    <property type="entry name" value="ABC_MJ0796_LolCDE_FtsE"/>
    <property type="match status" value="1"/>
</dbReference>
<comment type="subcellular location">
    <subcellularLocation>
        <location evidence="1">Cell inner membrane</location>
        <topology evidence="1">Multi-pass membrane protein</topology>
    </subcellularLocation>
</comment>
<evidence type="ECO:0000256" key="2">
    <source>
        <dbReference type="ARBA" id="ARBA00022448"/>
    </source>
</evidence>
<keyword evidence="8" id="KW-1278">Translocase</keyword>
<feature type="domain" description="ABC transporter" evidence="15">
    <location>
        <begin position="6"/>
        <end position="244"/>
    </location>
</feature>
<keyword evidence="4" id="KW-0997">Cell inner membrane</keyword>
<dbReference type="GO" id="GO:0022857">
    <property type="term" value="F:transmembrane transporter activity"/>
    <property type="evidence" value="ECO:0007669"/>
    <property type="project" value="UniProtKB-ARBA"/>
</dbReference>
<evidence type="ECO:0000313" key="17">
    <source>
        <dbReference type="Proteomes" id="UP000334380"/>
    </source>
</evidence>
<evidence type="ECO:0000256" key="3">
    <source>
        <dbReference type="ARBA" id="ARBA00022475"/>
    </source>
</evidence>
<dbReference type="Pfam" id="PF00005">
    <property type="entry name" value="ABC_tran"/>
    <property type="match status" value="1"/>
</dbReference>
<evidence type="ECO:0000256" key="1">
    <source>
        <dbReference type="ARBA" id="ARBA00004429"/>
    </source>
</evidence>
<reference evidence="16 17" key="1">
    <citation type="submission" date="2019-08" db="EMBL/GenBank/DDBJ databases">
        <authorList>
            <person name="Peeters C."/>
        </authorList>
    </citation>
    <scope>NUCLEOTIDE SEQUENCE [LARGE SCALE GENOMIC DNA]</scope>
    <source>
        <strain evidence="16 17">LMG 31013</strain>
    </source>
</reference>
<evidence type="ECO:0000256" key="14">
    <source>
        <dbReference type="SAM" id="Phobius"/>
    </source>
</evidence>
<gene>
    <name evidence="16" type="ORF">PTE31013_04034</name>
</gene>
<keyword evidence="5 14" id="KW-0812">Transmembrane</keyword>
<feature type="transmembrane region" description="Helical" evidence="14">
    <location>
        <begin position="524"/>
        <end position="549"/>
    </location>
</feature>
<dbReference type="RefSeq" id="WP_150614406.1">
    <property type="nucleotide sequence ID" value="NZ_CABPRU010000012.1"/>
</dbReference>
<dbReference type="OrthoDB" id="4814201at2"/>
<dbReference type="PANTHER" id="PTHR30572:SF14">
    <property type="entry name" value="MACROLIDE EXPORT ATP-BINDING_PERMEASE PROTEIN MACB"/>
    <property type="match status" value="1"/>
</dbReference>
<dbReference type="InterPro" id="IPR003593">
    <property type="entry name" value="AAA+_ATPase"/>
</dbReference>
<dbReference type="InterPro" id="IPR025857">
    <property type="entry name" value="MacB_PCD"/>
</dbReference>
<evidence type="ECO:0000313" key="16">
    <source>
        <dbReference type="EMBL" id="VVE38097.1"/>
    </source>
</evidence>
<dbReference type="InterPro" id="IPR003439">
    <property type="entry name" value="ABC_transporter-like_ATP-bd"/>
</dbReference>
<evidence type="ECO:0000256" key="8">
    <source>
        <dbReference type="ARBA" id="ARBA00022967"/>
    </source>
</evidence>
<evidence type="ECO:0000256" key="6">
    <source>
        <dbReference type="ARBA" id="ARBA00022741"/>
    </source>
</evidence>
<evidence type="ECO:0000256" key="5">
    <source>
        <dbReference type="ARBA" id="ARBA00022692"/>
    </source>
</evidence>
<dbReference type="FunFam" id="3.40.50.300:FF:000032">
    <property type="entry name" value="Export ABC transporter ATP-binding protein"/>
    <property type="match status" value="1"/>
</dbReference>
<feature type="transmembrane region" description="Helical" evidence="14">
    <location>
        <begin position="606"/>
        <end position="632"/>
    </location>
</feature>
<evidence type="ECO:0000256" key="11">
    <source>
        <dbReference type="ARBA" id="ARBA00023251"/>
    </source>
</evidence>
<dbReference type="InterPro" id="IPR027417">
    <property type="entry name" value="P-loop_NTPase"/>
</dbReference>
<dbReference type="GO" id="GO:0005524">
    <property type="term" value="F:ATP binding"/>
    <property type="evidence" value="ECO:0007669"/>
    <property type="project" value="UniProtKB-KW"/>
</dbReference>
<dbReference type="EMBL" id="CABPRU010000012">
    <property type="protein sequence ID" value="VVE38097.1"/>
    <property type="molecule type" value="Genomic_DNA"/>
</dbReference>
<accession>A0A5E4XNY9</accession>
<dbReference type="Proteomes" id="UP000334380">
    <property type="component" value="Unassembled WGS sequence"/>
</dbReference>
<keyword evidence="6" id="KW-0547">Nucleotide-binding</keyword>
<protein>
    <recommendedName>
        <fullName evidence="13">Pyoverdine export ATP-binding/permease protein PvdT</fullName>
    </recommendedName>
</protein>
<dbReference type="InterPro" id="IPR017911">
    <property type="entry name" value="MacB-like_ATP-bd"/>
</dbReference>
<keyword evidence="7 16" id="KW-0067">ATP-binding</keyword>
<name>A0A5E4XNY9_9BURK</name>
<dbReference type="PROSITE" id="PS00211">
    <property type="entry name" value="ABC_TRANSPORTER_1"/>
    <property type="match status" value="1"/>
</dbReference>
<comment type="similarity">
    <text evidence="12">Belongs to the ABC transporter superfamily. Macrolide exporter (TC 3.A.1.122) family.</text>
</comment>
<keyword evidence="17" id="KW-1185">Reference proteome</keyword>
<dbReference type="InterPro" id="IPR017871">
    <property type="entry name" value="ABC_transporter-like_CS"/>
</dbReference>
<dbReference type="Pfam" id="PF02687">
    <property type="entry name" value="FtsX"/>
    <property type="match status" value="1"/>
</dbReference>
<proteinExistence type="inferred from homology"/>
<dbReference type="Gene3D" id="3.40.50.300">
    <property type="entry name" value="P-loop containing nucleotide triphosphate hydrolases"/>
    <property type="match status" value="1"/>
</dbReference>
<evidence type="ECO:0000256" key="7">
    <source>
        <dbReference type="ARBA" id="ARBA00022840"/>
    </source>
</evidence>
<dbReference type="GO" id="GO:0005886">
    <property type="term" value="C:plasma membrane"/>
    <property type="evidence" value="ECO:0007669"/>
    <property type="project" value="UniProtKB-SubCell"/>
</dbReference>
<feature type="transmembrane region" description="Helical" evidence="14">
    <location>
        <begin position="569"/>
        <end position="594"/>
    </location>
</feature>
<dbReference type="PROSITE" id="PS50893">
    <property type="entry name" value="ABC_TRANSPORTER_2"/>
    <property type="match status" value="1"/>
</dbReference>
<keyword evidence="3" id="KW-1003">Cell membrane</keyword>
<dbReference type="InterPro" id="IPR003838">
    <property type="entry name" value="ABC3_permease_C"/>
</dbReference>
<keyword evidence="9 14" id="KW-1133">Transmembrane helix</keyword>